<reference evidence="1 2" key="1">
    <citation type="submission" date="2016-01" db="EMBL/GenBank/DDBJ databases">
        <title>Highly variable Streptococcus oralis are common among viridans streptococci isolated from primates.</title>
        <authorList>
            <person name="Denapaite D."/>
            <person name="Rieger M."/>
            <person name="Koendgen S."/>
            <person name="Brueckner R."/>
            <person name="Ochigava I."/>
            <person name="Kappeler P."/>
            <person name="Maetz-Rensing K."/>
            <person name="Leendertz F."/>
            <person name="Hakenbeck R."/>
        </authorList>
    </citation>
    <scope>NUCLEOTIDE SEQUENCE [LARGE SCALE GENOMIC DNA]</scope>
    <source>
        <strain evidence="1 2">DD07</strain>
    </source>
</reference>
<proteinExistence type="predicted"/>
<evidence type="ECO:0000313" key="2">
    <source>
        <dbReference type="Proteomes" id="UP000070096"/>
    </source>
</evidence>
<accession>A0A139N5G6</accession>
<comment type="caution">
    <text evidence="1">The sequence shown here is derived from an EMBL/GenBank/DDBJ whole genome shotgun (WGS) entry which is preliminary data.</text>
</comment>
<gene>
    <name evidence="1" type="ORF">SGODD07_01289</name>
</gene>
<dbReference type="Proteomes" id="UP000070096">
    <property type="component" value="Unassembled WGS sequence"/>
</dbReference>
<dbReference type="PATRIC" id="fig|1302.21.peg.1444"/>
<protein>
    <submittedName>
        <fullName evidence="1">Uncharacterized protein</fullName>
    </submittedName>
</protein>
<dbReference type="AlphaFoldDB" id="A0A139N5G6"/>
<dbReference type="EMBL" id="LQRC01000191">
    <property type="protein sequence ID" value="KXT71289.1"/>
    <property type="molecule type" value="Genomic_DNA"/>
</dbReference>
<name>A0A139N5G6_STRGN</name>
<sequence>MRRNLIILGVFILLLKLVARSARLLFKTLKKISNNLISML</sequence>
<evidence type="ECO:0000313" key="1">
    <source>
        <dbReference type="EMBL" id="KXT71289.1"/>
    </source>
</evidence>
<organism evidence="1 2">
    <name type="scientific">Streptococcus gordonii</name>
    <dbReference type="NCBI Taxonomy" id="1302"/>
    <lineage>
        <taxon>Bacteria</taxon>
        <taxon>Bacillati</taxon>
        <taxon>Bacillota</taxon>
        <taxon>Bacilli</taxon>
        <taxon>Lactobacillales</taxon>
        <taxon>Streptococcaceae</taxon>
        <taxon>Streptococcus</taxon>
    </lineage>
</organism>